<gene>
    <name evidence="3" type="ORF">ACFQZM_21945</name>
</gene>
<evidence type="ECO:0000313" key="3">
    <source>
        <dbReference type="EMBL" id="MFD0687177.1"/>
    </source>
</evidence>
<reference evidence="4" key="1">
    <citation type="journal article" date="2019" name="Int. J. Syst. Evol. Microbiol.">
        <title>The Global Catalogue of Microorganisms (GCM) 10K type strain sequencing project: providing services to taxonomists for standard genome sequencing and annotation.</title>
        <authorList>
            <consortium name="The Broad Institute Genomics Platform"/>
            <consortium name="The Broad Institute Genome Sequencing Center for Infectious Disease"/>
            <person name="Wu L."/>
            <person name="Ma J."/>
        </authorList>
    </citation>
    <scope>NUCLEOTIDE SEQUENCE [LARGE SCALE GENOMIC DNA]</scope>
    <source>
        <strain evidence="4">JCM 9371</strain>
    </source>
</reference>
<keyword evidence="4" id="KW-1185">Reference proteome</keyword>
<accession>A0ABW2XMZ8</accession>
<dbReference type="RefSeq" id="WP_165503049.1">
    <property type="nucleotide sequence ID" value="NZ_CAACUY010000112.1"/>
</dbReference>
<dbReference type="EMBL" id="JBHTGP010000012">
    <property type="protein sequence ID" value="MFD0687177.1"/>
    <property type="molecule type" value="Genomic_DNA"/>
</dbReference>
<dbReference type="PANTHER" id="PTHR42831">
    <property type="entry name" value="FE-S PROTEIN MATURATION AUXILIARY FACTOR YITW"/>
    <property type="match status" value="1"/>
</dbReference>
<dbReference type="InterPro" id="IPR002744">
    <property type="entry name" value="MIP18-like"/>
</dbReference>
<evidence type="ECO:0000313" key="4">
    <source>
        <dbReference type="Proteomes" id="UP001597063"/>
    </source>
</evidence>
<name>A0ABW2XMZ8_9ACTN</name>
<dbReference type="Proteomes" id="UP001597063">
    <property type="component" value="Unassembled WGS sequence"/>
</dbReference>
<sequence>MTEGGGTGGALGEAVRDALRSVFDPCSLAMGAPISIVDMGLVTAVAADEAGRVRIDVRTTTAMCTLAGSIAQGAEATALAVPGVTGATVQVLPMAGWTEEQMSREGRQMLETRRRRARGEVRPREWELRRPSAGEE</sequence>
<protein>
    <submittedName>
        <fullName evidence="3">Metal-sulfur cluster assembly factor</fullName>
    </submittedName>
</protein>
<feature type="region of interest" description="Disordered" evidence="1">
    <location>
        <begin position="104"/>
        <end position="136"/>
    </location>
</feature>
<dbReference type="InterPro" id="IPR034904">
    <property type="entry name" value="FSCA_dom_sf"/>
</dbReference>
<evidence type="ECO:0000259" key="2">
    <source>
        <dbReference type="Pfam" id="PF01883"/>
    </source>
</evidence>
<dbReference type="PANTHER" id="PTHR42831:SF1">
    <property type="entry name" value="FE-S PROTEIN MATURATION AUXILIARY FACTOR YITW"/>
    <property type="match status" value="1"/>
</dbReference>
<evidence type="ECO:0000256" key="1">
    <source>
        <dbReference type="SAM" id="MobiDB-lite"/>
    </source>
</evidence>
<organism evidence="3 4">
    <name type="scientific">Actinomadura fibrosa</name>
    <dbReference type="NCBI Taxonomy" id="111802"/>
    <lineage>
        <taxon>Bacteria</taxon>
        <taxon>Bacillati</taxon>
        <taxon>Actinomycetota</taxon>
        <taxon>Actinomycetes</taxon>
        <taxon>Streptosporangiales</taxon>
        <taxon>Thermomonosporaceae</taxon>
        <taxon>Actinomadura</taxon>
    </lineage>
</organism>
<dbReference type="Pfam" id="PF01883">
    <property type="entry name" value="FeS_assembly_P"/>
    <property type="match status" value="1"/>
</dbReference>
<feature type="domain" description="MIP18 family-like" evidence="2">
    <location>
        <begin position="13"/>
        <end position="89"/>
    </location>
</feature>
<comment type="caution">
    <text evidence="3">The sequence shown here is derived from an EMBL/GenBank/DDBJ whole genome shotgun (WGS) entry which is preliminary data.</text>
</comment>
<dbReference type="InterPro" id="IPR052339">
    <property type="entry name" value="Fe-S_Maturation_MIP18"/>
</dbReference>
<dbReference type="Gene3D" id="3.30.300.130">
    <property type="entry name" value="Fe-S cluster assembly (FSCA)"/>
    <property type="match status" value="1"/>
</dbReference>
<proteinExistence type="predicted"/>
<dbReference type="SUPFAM" id="SSF117916">
    <property type="entry name" value="Fe-S cluster assembly (FSCA) domain-like"/>
    <property type="match status" value="1"/>
</dbReference>